<name>A0A916Z1Y5_9BACL</name>
<evidence type="ECO:0000313" key="1">
    <source>
        <dbReference type="EMBL" id="GGD72893.1"/>
    </source>
</evidence>
<reference evidence="1" key="1">
    <citation type="journal article" date="2014" name="Int. J. Syst. Evol. Microbiol.">
        <title>Complete genome sequence of Corynebacterium casei LMG S-19264T (=DSM 44701T), isolated from a smear-ripened cheese.</title>
        <authorList>
            <consortium name="US DOE Joint Genome Institute (JGI-PGF)"/>
            <person name="Walter F."/>
            <person name="Albersmeier A."/>
            <person name="Kalinowski J."/>
            <person name="Ruckert C."/>
        </authorList>
    </citation>
    <scope>NUCLEOTIDE SEQUENCE</scope>
    <source>
        <strain evidence="1">CGMCC 1.15178</strain>
    </source>
</reference>
<dbReference type="Proteomes" id="UP000612456">
    <property type="component" value="Unassembled WGS sequence"/>
</dbReference>
<organism evidence="1 2">
    <name type="scientific">Paenibacillus nasutitermitis</name>
    <dbReference type="NCBI Taxonomy" id="1652958"/>
    <lineage>
        <taxon>Bacteria</taxon>
        <taxon>Bacillati</taxon>
        <taxon>Bacillota</taxon>
        <taxon>Bacilli</taxon>
        <taxon>Bacillales</taxon>
        <taxon>Paenibacillaceae</taxon>
        <taxon>Paenibacillus</taxon>
    </lineage>
</organism>
<reference evidence="1" key="2">
    <citation type="submission" date="2020-09" db="EMBL/GenBank/DDBJ databases">
        <authorList>
            <person name="Sun Q."/>
            <person name="Zhou Y."/>
        </authorList>
    </citation>
    <scope>NUCLEOTIDE SEQUENCE</scope>
    <source>
        <strain evidence="1">CGMCC 1.15178</strain>
    </source>
</reference>
<gene>
    <name evidence="1" type="ORF">GCM10010911_33430</name>
</gene>
<dbReference type="InterPro" id="IPR017853">
    <property type="entry name" value="GH"/>
</dbReference>
<dbReference type="SUPFAM" id="SSF51445">
    <property type="entry name" value="(Trans)glycosidases"/>
    <property type="match status" value="1"/>
</dbReference>
<dbReference type="AlphaFoldDB" id="A0A916Z1Y5"/>
<protein>
    <submittedName>
        <fullName evidence="1">Uncharacterized protein</fullName>
    </submittedName>
</protein>
<accession>A0A916Z1Y5</accession>
<evidence type="ECO:0000313" key="2">
    <source>
        <dbReference type="Proteomes" id="UP000612456"/>
    </source>
</evidence>
<comment type="caution">
    <text evidence="1">The sequence shown here is derived from an EMBL/GenBank/DDBJ whole genome shotgun (WGS) entry which is preliminary data.</text>
</comment>
<proteinExistence type="predicted"/>
<dbReference type="RefSeq" id="WP_188993052.1">
    <property type="nucleotide sequence ID" value="NZ_BMHP01000002.1"/>
</dbReference>
<sequence length="860" mass="96627">MRVLKVLVPVLFLTAMIFILNLRPVSAASGPEVPLITDAKIHYGFVIWETTPRADGKVHVDTPATIARAKELNVNTFAFLLWQRAEDWDDFRYEFLPAAQEAGIKVWAYLTPKSEGYSLPYKGDFKRWAEEIAALSITYPSLEAWGMDDFTANLDEFTPAKVKEIQDYALAINPKLAFIVCAYVYSVDDAFADNYKDRIDGIIFPHAERTEINLERDLNKLYDILHPRNIPIYFTPYATFSNYSSMKSAETIKKEMEIAYKFYEEGKIQGFFIYCTPMETTDEIWLLPNDPNPYPSSGDWYYEFTNDELIIPWDYHHTEAGANATVSQTAAVTTPNSTNVSFDAYSYAQKGYEVGGYARISYPAVPGGADIYGEISQEVNVTDGANASVSFKVKDTYDATASSGYIFKQFLIDDVVVWEEDVSGGDANWEQITLPLGDYLKDKSTARIQLRQINKKTVDWFPSVTNWADIEATGFEVLNPGFEGHEGWTKKRSGDISANHDFSIAYPAVPSAAGDVGAKDKIAAIQESDEYKLDIKVRDDFTGAIGDYHMMQILVDGALVWEKDIAGGTSGWDDVSLDLTSQMKGKPDAVITFQVYEKNGVYWHPVKTEWRIMSTSGFTLSDGDFHNSNDKWIYSDSNPNQYKVEIVPYSSKVQLQLLVDGDVIWSRDVSKIIANPWARYTVDTSAYTAGKSSVDITFRMYIAQDINSLPVIIRLDNLAVEGMTMQNLSFEDTTAWTSNFTDQNVVPAYGGPKRGLRVFDTIREFFTRISDIPVTGVERGNKDVNISFDIISPNGKGYKVFISETGKAYDFVEYTNVNYNSKGAHIKKLDNGKTYYIFVEYSNGSEIMRSGIVTVTPGST</sequence>
<keyword evidence="2" id="KW-1185">Reference proteome</keyword>
<dbReference type="EMBL" id="BMHP01000002">
    <property type="protein sequence ID" value="GGD72893.1"/>
    <property type="molecule type" value="Genomic_DNA"/>
</dbReference>